<comment type="caution">
    <text evidence="3">The sequence shown here is derived from an EMBL/GenBank/DDBJ whole genome shotgun (WGS) entry which is preliminary data.</text>
</comment>
<keyword evidence="1 3" id="KW-0808">Transferase</keyword>
<keyword evidence="3" id="KW-0489">Methyltransferase</keyword>
<accession>A0A317T8F7</accession>
<evidence type="ECO:0000259" key="2">
    <source>
        <dbReference type="Pfam" id="PF13649"/>
    </source>
</evidence>
<reference evidence="4" key="1">
    <citation type="submission" date="2017-10" db="EMBL/GenBank/DDBJ databases">
        <authorList>
            <person name="Gaisin V.A."/>
            <person name="Rysina M.S."/>
            <person name="Grouzdev D.S."/>
        </authorList>
    </citation>
    <scope>NUCLEOTIDE SEQUENCE [LARGE SCALE GENOMIC DNA]</scope>
    <source>
        <strain evidence="4">V1</strain>
    </source>
</reference>
<sequence length="259" mass="29869">MIDKPEKEWFAEWFNHPLYLKVYSHRNDDEARTCLETIISKTGLESFEPSGIAVMDIACGAGRHALELARQGFRTTANDLSPFLLECTRSQAEQENISIECTREDMRHITAENRYDLVVQLFASFGYFKTKEEDLQVLQNVYRSLKNDGWYILDLMNPVYLKKNLIPTSSRNIEGLNVSEQRSIKSNRVIKQITIRSSDESISFEESVRLYSLKTMEDMLESTGFIIDGIIGNYKGAAYNTETSPRMMIFAKKEELKRS</sequence>
<protein>
    <submittedName>
        <fullName evidence="3">Methyltransferase type 11</fullName>
    </submittedName>
</protein>
<evidence type="ECO:0000313" key="3">
    <source>
        <dbReference type="EMBL" id="PWW83029.1"/>
    </source>
</evidence>
<keyword evidence="4" id="KW-1185">Reference proteome</keyword>
<dbReference type="RefSeq" id="WP_110021913.1">
    <property type="nucleotide sequence ID" value="NZ_PDNZ01000001.1"/>
</dbReference>
<dbReference type="Gene3D" id="2.20.25.110">
    <property type="entry name" value="S-adenosyl-L-methionine-dependent methyltransferases"/>
    <property type="match status" value="1"/>
</dbReference>
<dbReference type="Proteomes" id="UP000246278">
    <property type="component" value="Unassembled WGS sequence"/>
</dbReference>
<dbReference type="InterPro" id="IPR041698">
    <property type="entry name" value="Methyltransf_25"/>
</dbReference>
<gene>
    <name evidence="3" type="ORF">CR164_00225</name>
</gene>
<dbReference type="Gene3D" id="3.40.50.150">
    <property type="entry name" value="Vaccinia Virus protein VP39"/>
    <property type="match status" value="1"/>
</dbReference>
<proteinExistence type="predicted"/>
<dbReference type="GO" id="GO:0032259">
    <property type="term" value="P:methylation"/>
    <property type="evidence" value="ECO:0007669"/>
    <property type="project" value="UniProtKB-KW"/>
</dbReference>
<evidence type="ECO:0000313" key="4">
    <source>
        <dbReference type="Proteomes" id="UP000246278"/>
    </source>
</evidence>
<feature type="domain" description="Methyltransferase" evidence="2">
    <location>
        <begin position="54"/>
        <end position="149"/>
    </location>
</feature>
<dbReference type="EMBL" id="PDNZ01000001">
    <property type="protein sequence ID" value="PWW83029.1"/>
    <property type="molecule type" value="Genomic_DNA"/>
</dbReference>
<dbReference type="CDD" id="cd02440">
    <property type="entry name" value="AdoMet_MTases"/>
    <property type="match status" value="1"/>
</dbReference>
<dbReference type="OrthoDB" id="9789123at2"/>
<organism evidence="3 4">
    <name type="scientific">Prosthecochloris marina</name>
    <dbReference type="NCBI Taxonomy" id="2017681"/>
    <lineage>
        <taxon>Bacteria</taxon>
        <taxon>Pseudomonadati</taxon>
        <taxon>Chlorobiota</taxon>
        <taxon>Chlorobiia</taxon>
        <taxon>Chlorobiales</taxon>
        <taxon>Chlorobiaceae</taxon>
        <taxon>Prosthecochloris</taxon>
    </lineage>
</organism>
<evidence type="ECO:0000256" key="1">
    <source>
        <dbReference type="ARBA" id="ARBA00022679"/>
    </source>
</evidence>
<name>A0A317T8F7_9CHLB</name>
<dbReference type="GO" id="GO:0008168">
    <property type="term" value="F:methyltransferase activity"/>
    <property type="evidence" value="ECO:0007669"/>
    <property type="project" value="UniProtKB-KW"/>
</dbReference>
<dbReference type="InterPro" id="IPR029063">
    <property type="entry name" value="SAM-dependent_MTases_sf"/>
</dbReference>
<dbReference type="SUPFAM" id="SSF53335">
    <property type="entry name" value="S-adenosyl-L-methionine-dependent methyltransferases"/>
    <property type="match status" value="1"/>
</dbReference>
<dbReference type="Pfam" id="PF13649">
    <property type="entry name" value="Methyltransf_25"/>
    <property type="match status" value="1"/>
</dbReference>
<dbReference type="PANTHER" id="PTHR43861">
    <property type="entry name" value="TRANS-ACONITATE 2-METHYLTRANSFERASE-RELATED"/>
    <property type="match status" value="1"/>
</dbReference>
<dbReference type="AlphaFoldDB" id="A0A317T8F7"/>